<evidence type="ECO:0000313" key="5">
    <source>
        <dbReference type="WBParaSite" id="SSLN_0000623901-mRNA-1"/>
    </source>
</evidence>
<accession>A0A183SP98</accession>
<protein>
    <submittedName>
        <fullName evidence="5">G_PROTEIN_RECEP_F1_2 domain-containing protein</fullName>
    </submittedName>
</protein>
<reference evidence="3 4" key="2">
    <citation type="submission" date="2018-11" db="EMBL/GenBank/DDBJ databases">
        <authorList>
            <consortium name="Pathogen Informatics"/>
        </authorList>
    </citation>
    <scope>NUCLEOTIDE SEQUENCE [LARGE SCALE GENOMIC DNA]</scope>
    <source>
        <strain evidence="3 4">NST_G2</strain>
    </source>
</reference>
<gene>
    <name evidence="3" type="ORF">SSLN_LOCUS6046</name>
</gene>
<keyword evidence="2" id="KW-1133">Transmembrane helix</keyword>
<feature type="transmembrane region" description="Helical" evidence="2">
    <location>
        <begin position="386"/>
        <end position="410"/>
    </location>
</feature>
<reference evidence="5" key="1">
    <citation type="submission" date="2016-06" db="UniProtKB">
        <authorList>
            <consortium name="WormBaseParasite"/>
        </authorList>
    </citation>
    <scope>IDENTIFICATION</scope>
</reference>
<keyword evidence="2" id="KW-0812">Transmembrane</keyword>
<evidence type="ECO:0000313" key="4">
    <source>
        <dbReference type="Proteomes" id="UP000275846"/>
    </source>
</evidence>
<evidence type="ECO:0000256" key="1">
    <source>
        <dbReference type="SAM" id="MobiDB-lite"/>
    </source>
</evidence>
<dbReference type="WBParaSite" id="SSLN_0000623901-mRNA-1">
    <property type="protein sequence ID" value="SSLN_0000623901-mRNA-1"/>
    <property type="gene ID" value="SSLN_0000623901"/>
</dbReference>
<evidence type="ECO:0000313" key="3">
    <source>
        <dbReference type="EMBL" id="VDL92431.1"/>
    </source>
</evidence>
<dbReference type="OrthoDB" id="6271175at2759"/>
<keyword evidence="4" id="KW-1185">Reference proteome</keyword>
<name>A0A183SP98_SCHSO</name>
<feature type="region of interest" description="Disordered" evidence="1">
    <location>
        <begin position="700"/>
        <end position="731"/>
    </location>
</feature>
<organism evidence="5">
    <name type="scientific">Schistocephalus solidus</name>
    <name type="common">Tapeworm</name>
    <dbReference type="NCBI Taxonomy" id="70667"/>
    <lineage>
        <taxon>Eukaryota</taxon>
        <taxon>Metazoa</taxon>
        <taxon>Spiralia</taxon>
        <taxon>Lophotrochozoa</taxon>
        <taxon>Platyhelminthes</taxon>
        <taxon>Cestoda</taxon>
        <taxon>Eucestoda</taxon>
        <taxon>Diphyllobothriidea</taxon>
        <taxon>Diphyllobothriidae</taxon>
        <taxon>Schistocephalus</taxon>
    </lineage>
</organism>
<keyword evidence="2" id="KW-0472">Membrane</keyword>
<feature type="transmembrane region" description="Helical" evidence="2">
    <location>
        <begin position="297"/>
        <end position="315"/>
    </location>
</feature>
<feature type="transmembrane region" description="Helical" evidence="2">
    <location>
        <begin position="455"/>
        <end position="481"/>
    </location>
</feature>
<feature type="transmembrane region" description="Helical" evidence="2">
    <location>
        <begin position="245"/>
        <end position="264"/>
    </location>
</feature>
<dbReference type="EMBL" id="UYSU01033515">
    <property type="protein sequence ID" value="VDL92431.1"/>
    <property type="molecule type" value="Genomic_DNA"/>
</dbReference>
<dbReference type="AlphaFoldDB" id="A0A183SP98"/>
<feature type="transmembrane region" description="Helical" evidence="2">
    <location>
        <begin position="196"/>
        <end position="218"/>
    </location>
</feature>
<proteinExistence type="predicted"/>
<evidence type="ECO:0000256" key="2">
    <source>
        <dbReference type="SAM" id="Phobius"/>
    </source>
</evidence>
<sequence>MRRYGDTHANHVGERVGRYPRGLINIHEEQTRTTISLADVVTAPGITAAKGLGTIMGLPTKYDILGNIITYPVTTTTVNYTTVTTKAPTTSAPTTTTTTPVPAIEQDPELTHLDVFLRYPSLNDLLQRFAPESIEIDKFVTPCWLPISCLSLVICSVVFANWQRVRGGRNAYKRGEPLCLTSLRAKNSQKPGRPSFMASGQFMCYCLLYLFYCVLVALHDLDGAWNTSVLTWIRAACPITHGLKMTAQISIALTTLLIGLRGLLTTRSATSMPLRRPLCCRRIRDLRKCIFGRLRSALLITIISTTAGMMNVLFWEVAIDKTASGSLEAALPRAGGGGDGEHSSPLRLKCGVVGGYPNLFRLQFMTGLSNEWTGRDRPDAGLTYAIYLWSLNLTIFLPIALASLVLAFLLRRRWLKRAEEGLLRQMADPIYQETEKRRPARLEDPAREEDDQLKLSCAVCVLYGLFSLPIVLLFMLLPVSVPGVNELPDKEILEDPTWQRFFQYAIAVSAACEIRDLTSALLLLVCVAASVGFRRRCASLLALRSSCSTRERNTLAQKFSRVDRRRRRLQDRVLASLRRGLTDIRGFPACLGRRSPSRLTSHSLFSPAEQPTWRWGKGWRFPSTATSSPPPVWSPIASPGASERTVLSPRLDMDPDLLDALVQQHNAYATERGTRTELEPLSATRGHTLSSPIFSPLLPVEAATSPQSPPLATPAVIKQSSGRRYIKNPRT</sequence>
<dbReference type="Proteomes" id="UP000275846">
    <property type="component" value="Unassembled WGS sequence"/>
</dbReference>